<dbReference type="EMBL" id="GDJX01026399">
    <property type="protein sequence ID" value="JAT41537.1"/>
    <property type="molecule type" value="Transcribed_RNA"/>
</dbReference>
<name>A0A1D1XGL5_9ARAE</name>
<dbReference type="AlphaFoldDB" id="A0A1D1XGL5"/>
<sequence length="135" mass="14976">MHCYSWSGPASTCGWVSGGGEYVLLVSLGGGICFILNFCLIFSHFEQCISHSFGKHFPLFCPIQISWSYDSVCICILSETEWVEQCRVYMIEEHPNACWAAVVALVLFLVFPLSIDVQGFSVLEGTHVSQLSILS</sequence>
<keyword evidence="1" id="KW-0812">Transmembrane</keyword>
<gene>
    <name evidence="2" type="primary">SWT21</name>
    <name evidence="2" type="ORF">g.74794</name>
</gene>
<accession>A0A1D1XGL5</accession>
<reference evidence="2" key="1">
    <citation type="submission" date="2015-07" db="EMBL/GenBank/DDBJ databases">
        <title>Transcriptome Assembly of Anthurium amnicola.</title>
        <authorList>
            <person name="Suzuki J."/>
        </authorList>
    </citation>
    <scope>NUCLEOTIDE SEQUENCE</scope>
</reference>
<protein>
    <submittedName>
        <fullName evidence="2">Protein SWT21</fullName>
    </submittedName>
</protein>
<feature type="transmembrane region" description="Helical" evidence="1">
    <location>
        <begin position="97"/>
        <end position="115"/>
    </location>
</feature>
<keyword evidence="1" id="KW-0472">Membrane</keyword>
<feature type="transmembrane region" description="Helical" evidence="1">
    <location>
        <begin position="22"/>
        <end position="45"/>
    </location>
</feature>
<keyword evidence="1" id="KW-1133">Transmembrane helix</keyword>
<evidence type="ECO:0000313" key="2">
    <source>
        <dbReference type="EMBL" id="JAT41537.1"/>
    </source>
</evidence>
<evidence type="ECO:0000256" key="1">
    <source>
        <dbReference type="SAM" id="Phobius"/>
    </source>
</evidence>
<organism evidence="2">
    <name type="scientific">Anthurium amnicola</name>
    <dbReference type="NCBI Taxonomy" id="1678845"/>
    <lineage>
        <taxon>Eukaryota</taxon>
        <taxon>Viridiplantae</taxon>
        <taxon>Streptophyta</taxon>
        <taxon>Embryophyta</taxon>
        <taxon>Tracheophyta</taxon>
        <taxon>Spermatophyta</taxon>
        <taxon>Magnoliopsida</taxon>
        <taxon>Liliopsida</taxon>
        <taxon>Araceae</taxon>
        <taxon>Pothoideae</taxon>
        <taxon>Potheae</taxon>
        <taxon>Anthurium</taxon>
    </lineage>
</organism>
<proteinExistence type="predicted"/>